<accession>A0ABS8DGZ2</accession>
<evidence type="ECO:0000313" key="2">
    <source>
        <dbReference type="Proteomes" id="UP001299546"/>
    </source>
</evidence>
<dbReference type="PANTHER" id="PTHR14136">
    <property type="entry name" value="BTB_POZ DOMAIN-CONTAINING PROTEIN KCTD9"/>
    <property type="match status" value="1"/>
</dbReference>
<keyword evidence="2" id="KW-1185">Reference proteome</keyword>
<dbReference type="InterPro" id="IPR001646">
    <property type="entry name" value="5peptide_repeat"/>
</dbReference>
<dbReference type="RefSeq" id="WP_227183567.1">
    <property type="nucleotide sequence ID" value="NZ_JAJCIR010000005.1"/>
</dbReference>
<gene>
    <name evidence="1" type="ORF">LIZ65_10365</name>
</gene>
<dbReference type="Pfam" id="PF00805">
    <property type="entry name" value="Pentapeptide"/>
    <property type="match status" value="1"/>
</dbReference>
<name>A0ABS8DGZ2_9FIRM</name>
<comment type="caution">
    <text evidence="1">The sequence shown here is derived from an EMBL/GenBank/DDBJ whole genome shotgun (WGS) entry which is preliminary data.</text>
</comment>
<sequence length="271" mass="29751">MGKFKVGDLVKGISDNYNITDRDMTKGIVRRVCGDIITVEVIEHKSGRTGTFEVDTKYFEKIGEAIPFDREEFLKILGNRDKKKLLEFNLSDADLSDANLRRANLSGADLSDANLSGANLSDANLSGANLSGADLSGADLSDANLSGADLSGANLSQTTGLLDAINYLEAHFERNKDGYIVYKSFGIYYESPEKWEIKPDSVIEEVCNTNRTDICGSGINVAPIDWVRSDNHGRIYKLLIRYEWLAGVVVPFGTDGKIRCSRAQIIGPVEE</sequence>
<proteinExistence type="predicted"/>
<evidence type="ECO:0000313" key="1">
    <source>
        <dbReference type="EMBL" id="MCB7387689.1"/>
    </source>
</evidence>
<dbReference type="Proteomes" id="UP001299546">
    <property type="component" value="Unassembled WGS sequence"/>
</dbReference>
<dbReference type="InterPro" id="IPR051082">
    <property type="entry name" value="Pentapeptide-BTB/POZ_domain"/>
</dbReference>
<protein>
    <submittedName>
        <fullName evidence="1">Pentapeptide repeat-containing protein</fullName>
    </submittedName>
</protein>
<dbReference type="PANTHER" id="PTHR14136:SF17">
    <property type="entry name" value="BTB_POZ DOMAIN-CONTAINING PROTEIN KCTD9"/>
    <property type="match status" value="1"/>
</dbReference>
<dbReference type="Gene3D" id="2.160.20.80">
    <property type="entry name" value="E3 ubiquitin-protein ligase SopA"/>
    <property type="match status" value="1"/>
</dbReference>
<organism evidence="1 2">
    <name type="scientific">Bariatricus massiliensis</name>
    <dbReference type="NCBI Taxonomy" id="1745713"/>
    <lineage>
        <taxon>Bacteria</taxon>
        <taxon>Bacillati</taxon>
        <taxon>Bacillota</taxon>
        <taxon>Clostridia</taxon>
        <taxon>Lachnospirales</taxon>
        <taxon>Lachnospiraceae</taxon>
        <taxon>Bariatricus</taxon>
    </lineage>
</organism>
<reference evidence="1 2" key="1">
    <citation type="submission" date="2021-10" db="EMBL/GenBank/DDBJ databases">
        <title>Collection of gut derived symbiotic bacterial strains cultured from healthy donors.</title>
        <authorList>
            <person name="Lin H."/>
            <person name="Littmann E."/>
            <person name="Kohout C."/>
            <person name="Pamer E.G."/>
        </authorList>
    </citation>
    <scope>NUCLEOTIDE SEQUENCE [LARGE SCALE GENOMIC DNA]</scope>
    <source>
        <strain evidence="1 2">DFI.1.165</strain>
    </source>
</reference>
<dbReference type="SUPFAM" id="SSF141571">
    <property type="entry name" value="Pentapeptide repeat-like"/>
    <property type="match status" value="1"/>
</dbReference>
<dbReference type="EMBL" id="JAJCIS010000005">
    <property type="protein sequence ID" value="MCB7387689.1"/>
    <property type="molecule type" value="Genomic_DNA"/>
</dbReference>